<dbReference type="InterPro" id="IPR027417">
    <property type="entry name" value="P-loop_NTPase"/>
</dbReference>
<keyword evidence="1 6" id="KW-0547">Nucleotide-binding</keyword>
<evidence type="ECO:0008006" key="13">
    <source>
        <dbReference type="Google" id="ProtNLM"/>
    </source>
</evidence>
<keyword evidence="12" id="KW-1185">Reference proteome</keyword>
<gene>
    <name evidence="11" type="primary">gb18374</name>
    <name evidence="11" type="ORF">PR202_gb18374</name>
</gene>
<reference evidence="11" key="1">
    <citation type="journal article" date="2018" name="DNA Res.">
        <title>Multiple hybrid de novo genome assembly of finger millet, an orphan allotetraploid crop.</title>
        <authorList>
            <person name="Hatakeyama M."/>
            <person name="Aluri S."/>
            <person name="Balachadran M.T."/>
            <person name="Sivarajan S.R."/>
            <person name="Patrignani A."/>
            <person name="Gruter S."/>
            <person name="Poveda L."/>
            <person name="Shimizu-Inatsugi R."/>
            <person name="Baeten J."/>
            <person name="Francoijs K.J."/>
            <person name="Nataraja K.N."/>
            <person name="Reddy Y.A.N."/>
            <person name="Phadnis S."/>
            <person name="Ravikumar R.L."/>
            <person name="Schlapbach R."/>
            <person name="Sreeman S.M."/>
            <person name="Shimizu K.K."/>
        </authorList>
    </citation>
    <scope>NUCLEOTIDE SEQUENCE</scope>
</reference>
<dbReference type="GO" id="GO:0016787">
    <property type="term" value="F:hydrolase activity"/>
    <property type="evidence" value="ECO:0007669"/>
    <property type="project" value="UniProtKB-KW"/>
</dbReference>
<reference evidence="11" key="2">
    <citation type="submission" date="2021-12" db="EMBL/GenBank/DDBJ databases">
        <title>Resequencing data analysis of finger millet.</title>
        <authorList>
            <person name="Hatakeyama M."/>
            <person name="Aluri S."/>
            <person name="Balachadran M.T."/>
            <person name="Sivarajan S.R."/>
            <person name="Poveda L."/>
            <person name="Shimizu-Inatsugi R."/>
            <person name="Schlapbach R."/>
            <person name="Sreeman S.M."/>
            <person name="Shimizu K.K."/>
        </authorList>
    </citation>
    <scope>NUCLEOTIDE SEQUENCE</scope>
</reference>
<proteinExistence type="inferred from homology"/>
<keyword evidence="3 6" id="KW-0347">Helicase</keyword>
<feature type="domain" description="Helicase ATP-binding" evidence="8">
    <location>
        <begin position="161"/>
        <end position="326"/>
    </location>
</feature>
<evidence type="ECO:0000259" key="8">
    <source>
        <dbReference type="PROSITE" id="PS51192"/>
    </source>
</evidence>
<feature type="region of interest" description="Disordered" evidence="7">
    <location>
        <begin position="41"/>
        <end position="70"/>
    </location>
</feature>
<dbReference type="GO" id="GO:0003724">
    <property type="term" value="F:RNA helicase activity"/>
    <property type="evidence" value="ECO:0007669"/>
    <property type="project" value="InterPro"/>
</dbReference>
<evidence type="ECO:0000256" key="2">
    <source>
        <dbReference type="ARBA" id="ARBA00022801"/>
    </source>
</evidence>
<dbReference type="SMART" id="SM00487">
    <property type="entry name" value="DEXDc"/>
    <property type="match status" value="1"/>
</dbReference>
<comment type="similarity">
    <text evidence="6">Belongs to the DEAD box helicase family.</text>
</comment>
<protein>
    <recommendedName>
        <fullName evidence="13">DEAD-box ATP-dependent RNA helicase 13</fullName>
    </recommendedName>
</protein>
<dbReference type="InterPro" id="IPR000629">
    <property type="entry name" value="RNA-helicase_DEAD-box_CS"/>
</dbReference>
<evidence type="ECO:0000256" key="6">
    <source>
        <dbReference type="RuleBase" id="RU000492"/>
    </source>
</evidence>
<name>A0AAV5F555_ELECO</name>
<dbReference type="InterPro" id="IPR011545">
    <property type="entry name" value="DEAD/DEAH_box_helicase_dom"/>
</dbReference>
<evidence type="ECO:0000259" key="10">
    <source>
        <dbReference type="PROSITE" id="PS51195"/>
    </source>
</evidence>
<comment type="caution">
    <text evidence="11">The sequence shown here is derived from an EMBL/GenBank/DDBJ whole genome shotgun (WGS) entry which is preliminary data.</text>
</comment>
<dbReference type="Pfam" id="PF00270">
    <property type="entry name" value="DEAD"/>
    <property type="match status" value="1"/>
</dbReference>
<dbReference type="GO" id="GO:0003676">
    <property type="term" value="F:nucleic acid binding"/>
    <property type="evidence" value="ECO:0007669"/>
    <property type="project" value="InterPro"/>
</dbReference>
<dbReference type="InterPro" id="IPR014014">
    <property type="entry name" value="RNA_helicase_DEAD_Q_motif"/>
</dbReference>
<dbReference type="GO" id="GO:0005829">
    <property type="term" value="C:cytosol"/>
    <property type="evidence" value="ECO:0007669"/>
    <property type="project" value="TreeGrafter"/>
</dbReference>
<keyword evidence="2 6" id="KW-0378">Hydrolase</keyword>
<organism evidence="11 12">
    <name type="scientific">Eleusine coracana subsp. coracana</name>
    <dbReference type="NCBI Taxonomy" id="191504"/>
    <lineage>
        <taxon>Eukaryota</taxon>
        <taxon>Viridiplantae</taxon>
        <taxon>Streptophyta</taxon>
        <taxon>Embryophyta</taxon>
        <taxon>Tracheophyta</taxon>
        <taxon>Spermatophyta</taxon>
        <taxon>Magnoliopsida</taxon>
        <taxon>Liliopsida</taxon>
        <taxon>Poales</taxon>
        <taxon>Poaceae</taxon>
        <taxon>PACMAD clade</taxon>
        <taxon>Chloridoideae</taxon>
        <taxon>Cynodonteae</taxon>
        <taxon>Eleusininae</taxon>
        <taxon>Eleusine</taxon>
    </lineage>
</organism>
<dbReference type="Pfam" id="PF00271">
    <property type="entry name" value="Helicase_C"/>
    <property type="match status" value="1"/>
</dbReference>
<feature type="short sequence motif" description="Q motif" evidence="5">
    <location>
        <begin position="129"/>
        <end position="157"/>
    </location>
</feature>
<dbReference type="InterPro" id="IPR050079">
    <property type="entry name" value="DEAD_box_RNA_helicase"/>
</dbReference>
<evidence type="ECO:0000256" key="1">
    <source>
        <dbReference type="ARBA" id="ARBA00022741"/>
    </source>
</evidence>
<evidence type="ECO:0000256" key="5">
    <source>
        <dbReference type="PROSITE-ProRule" id="PRU00552"/>
    </source>
</evidence>
<dbReference type="SMART" id="SM00490">
    <property type="entry name" value="HELICc"/>
    <property type="match status" value="1"/>
</dbReference>
<dbReference type="EMBL" id="BQKI01000082">
    <property type="protein sequence ID" value="GJN30095.1"/>
    <property type="molecule type" value="Genomic_DNA"/>
</dbReference>
<dbReference type="AlphaFoldDB" id="A0AAV5F555"/>
<dbReference type="PROSITE" id="PS00039">
    <property type="entry name" value="DEAD_ATP_HELICASE"/>
    <property type="match status" value="1"/>
</dbReference>
<dbReference type="PROSITE" id="PS51195">
    <property type="entry name" value="Q_MOTIF"/>
    <property type="match status" value="1"/>
</dbReference>
<evidence type="ECO:0000256" key="7">
    <source>
        <dbReference type="SAM" id="MobiDB-lite"/>
    </source>
</evidence>
<feature type="compositionally biased region" description="Basic residues" evidence="7">
    <location>
        <begin position="569"/>
        <end position="588"/>
    </location>
</feature>
<evidence type="ECO:0000313" key="12">
    <source>
        <dbReference type="Proteomes" id="UP001054889"/>
    </source>
</evidence>
<evidence type="ECO:0000256" key="4">
    <source>
        <dbReference type="ARBA" id="ARBA00022840"/>
    </source>
</evidence>
<feature type="region of interest" description="Disordered" evidence="7">
    <location>
        <begin position="562"/>
        <end position="594"/>
    </location>
</feature>
<dbReference type="PROSITE" id="PS51194">
    <property type="entry name" value="HELICASE_CTER"/>
    <property type="match status" value="1"/>
</dbReference>
<feature type="compositionally biased region" description="Basic residues" evidence="7">
    <location>
        <begin position="50"/>
        <end position="60"/>
    </location>
</feature>
<feature type="domain" description="DEAD-box RNA helicase Q" evidence="10">
    <location>
        <begin position="129"/>
        <end position="157"/>
    </location>
</feature>
<feature type="domain" description="Helicase C-terminal" evidence="9">
    <location>
        <begin position="201"/>
        <end position="428"/>
    </location>
</feature>
<dbReference type="CDD" id="cd17946">
    <property type="entry name" value="DEADc_DDX24"/>
    <property type="match status" value="1"/>
</dbReference>
<evidence type="ECO:0000259" key="9">
    <source>
        <dbReference type="PROSITE" id="PS51194"/>
    </source>
</evidence>
<dbReference type="InterPro" id="IPR001650">
    <property type="entry name" value="Helicase_C-like"/>
</dbReference>
<dbReference type="PANTHER" id="PTHR47959">
    <property type="entry name" value="ATP-DEPENDENT RNA HELICASE RHLE-RELATED"/>
    <property type="match status" value="1"/>
</dbReference>
<dbReference type="Gene3D" id="3.40.50.300">
    <property type="entry name" value="P-loop containing nucleotide triphosphate hydrolases"/>
    <property type="match status" value="1"/>
</dbReference>
<dbReference type="InterPro" id="IPR014001">
    <property type="entry name" value="Helicase_ATP-bd"/>
</dbReference>
<dbReference type="PROSITE" id="PS51192">
    <property type="entry name" value="HELICASE_ATP_BIND_1"/>
    <property type="match status" value="1"/>
</dbReference>
<keyword evidence="4 6" id="KW-0067">ATP-binding</keyword>
<dbReference type="PANTHER" id="PTHR47959:SF1">
    <property type="entry name" value="ATP-DEPENDENT RNA HELICASE DBPA"/>
    <property type="match status" value="1"/>
</dbReference>
<sequence length="594" mass="67179">MVDDPFLFLAGGREGGFLELEEIDEADFGIIGGVAEDAVGAGEENARNDRGKKKRKRKRKRGDEDQGPTGDDDVCGVTVVFARFRTSLVVVLKVTWYLLLFSSQTRQTTNDNMDQNNNDDLILGEDEVYGWQELRLHPLLVKAIHRLGFREPTPIQKSCFPAAAHQGKDVIGAAETGSGKTLAFGLPILQRLLEEREKAVGLQQEDEETIKERSKESPLRALILTPTRELAKQVCDHLQEAARFTGIQVVPIVGGLSVEKQERILKKKPEIVVGTPGRLWELMSMNNQHLVELHSLSFFVLDEADRMIERGHFHELQSIIEMLPLTNGSDMHSAVDRFCGSDNSILVATDGFARGMDFDDVRTVIHYQLPHSTDVYIHRSGRTARKSLAGCSIALISPADKAKFYSLCKSMSKENASKSWLQKNADAMGLLLEASDSEEERVKGHKQRKATSVLLQKLQQDLKDLLQCPLQPKTFSRRYLAGAGISPLLQKQLEELSKRNINNSSKNKNNGSQFIVIGQDRVEPLQALQNSGQEVCWIVHFLFCEILCFQVCVNMDKQREKRRVSENWKRKKHAEKKRTREQKRKEKRKAKERE</sequence>
<dbReference type="SUPFAM" id="SSF52540">
    <property type="entry name" value="P-loop containing nucleoside triphosphate hydrolases"/>
    <property type="match status" value="2"/>
</dbReference>
<dbReference type="Proteomes" id="UP001054889">
    <property type="component" value="Unassembled WGS sequence"/>
</dbReference>
<evidence type="ECO:0000256" key="3">
    <source>
        <dbReference type="ARBA" id="ARBA00022806"/>
    </source>
</evidence>
<evidence type="ECO:0000313" key="11">
    <source>
        <dbReference type="EMBL" id="GJN30095.1"/>
    </source>
</evidence>
<accession>A0AAV5F555</accession>
<dbReference type="GO" id="GO:0005524">
    <property type="term" value="F:ATP binding"/>
    <property type="evidence" value="ECO:0007669"/>
    <property type="project" value="UniProtKB-KW"/>
</dbReference>